<dbReference type="Proteomes" id="UP001352852">
    <property type="component" value="Unassembled WGS sequence"/>
</dbReference>
<protein>
    <submittedName>
        <fullName evidence="1">Uncharacterized protein</fullName>
    </submittedName>
</protein>
<name>A0ABU7CUS9_9TELE</name>
<organism evidence="1 2">
    <name type="scientific">Characodon lateralis</name>
    <dbReference type="NCBI Taxonomy" id="208331"/>
    <lineage>
        <taxon>Eukaryota</taxon>
        <taxon>Metazoa</taxon>
        <taxon>Chordata</taxon>
        <taxon>Craniata</taxon>
        <taxon>Vertebrata</taxon>
        <taxon>Euteleostomi</taxon>
        <taxon>Actinopterygii</taxon>
        <taxon>Neopterygii</taxon>
        <taxon>Teleostei</taxon>
        <taxon>Neoteleostei</taxon>
        <taxon>Acanthomorphata</taxon>
        <taxon>Ovalentaria</taxon>
        <taxon>Atherinomorphae</taxon>
        <taxon>Cyprinodontiformes</taxon>
        <taxon>Goodeidae</taxon>
        <taxon>Characodon</taxon>
    </lineage>
</organism>
<sequence length="126" mass="13711">MMVHHYSAITDSILTSSITIWYAAARDKGRLKRIIRSAESDWLQSSFSSGTASLQDSEASRKLQLTPPTLNTNSFRLTPLAGGCGLSGPKPLATKTASSCLQLATLTRPWSPTDTFHVLVMYATHI</sequence>
<dbReference type="EMBL" id="JAHUTJ010004822">
    <property type="protein sequence ID" value="MED6265985.1"/>
    <property type="molecule type" value="Genomic_DNA"/>
</dbReference>
<accession>A0ABU7CUS9</accession>
<proteinExistence type="predicted"/>
<keyword evidence="2" id="KW-1185">Reference proteome</keyword>
<evidence type="ECO:0000313" key="2">
    <source>
        <dbReference type="Proteomes" id="UP001352852"/>
    </source>
</evidence>
<reference evidence="1 2" key="1">
    <citation type="submission" date="2021-06" db="EMBL/GenBank/DDBJ databases">
        <authorList>
            <person name="Palmer J.M."/>
        </authorList>
    </citation>
    <scope>NUCLEOTIDE SEQUENCE [LARGE SCALE GENOMIC DNA]</scope>
    <source>
        <strain evidence="1 2">CL_MEX2019</strain>
        <tissue evidence="1">Muscle</tissue>
    </source>
</reference>
<gene>
    <name evidence="1" type="ORF">CHARACLAT_030969</name>
</gene>
<comment type="caution">
    <text evidence="1">The sequence shown here is derived from an EMBL/GenBank/DDBJ whole genome shotgun (WGS) entry which is preliminary data.</text>
</comment>
<evidence type="ECO:0000313" key="1">
    <source>
        <dbReference type="EMBL" id="MED6265985.1"/>
    </source>
</evidence>